<evidence type="ECO:0000259" key="1">
    <source>
        <dbReference type="Pfam" id="PF17950"/>
    </source>
</evidence>
<dbReference type="EMBL" id="JAGFMF010012105">
    <property type="protein sequence ID" value="KAG8507359.1"/>
    <property type="molecule type" value="Genomic_DNA"/>
</dbReference>
<dbReference type="GO" id="GO:0016768">
    <property type="term" value="F:spermine synthase activity"/>
    <property type="evidence" value="ECO:0007669"/>
    <property type="project" value="InterPro"/>
</dbReference>
<dbReference type="Pfam" id="PF17950">
    <property type="entry name" value="SpmSyn_N"/>
    <property type="match status" value="1"/>
</dbReference>
<evidence type="ECO:0000313" key="3">
    <source>
        <dbReference type="Proteomes" id="UP000700334"/>
    </source>
</evidence>
<gene>
    <name evidence="2" type="ORF">J0S82_009311</name>
</gene>
<dbReference type="Gene3D" id="3.30.160.110">
    <property type="entry name" value="Siroheme synthase, domain 2"/>
    <property type="match status" value="1"/>
</dbReference>
<dbReference type="InterPro" id="IPR015576">
    <property type="entry name" value="Spermine_synthase_animal"/>
</dbReference>
<evidence type="ECO:0000313" key="2">
    <source>
        <dbReference type="EMBL" id="KAG8507359.1"/>
    </source>
</evidence>
<dbReference type="InterPro" id="IPR040900">
    <property type="entry name" value="SpmSyn_N"/>
</dbReference>
<feature type="domain" description="Spermine synthase N-terminal" evidence="1">
    <location>
        <begin position="24"/>
        <end position="54"/>
    </location>
</feature>
<name>A0A8J5ZNW7_GALPY</name>
<reference evidence="2" key="1">
    <citation type="journal article" date="2021" name="Evol. Appl.">
        <title>The genome of the Pyrenean desman and the effects of bottlenecks and inbreeding on the genomic landscape of an endangered species.</title>
        <authorList>
            <person name="Escoda L."/>
            <person name="Castresana J."/>
        </authorList>
    </citation>
    <scope>NUCLEOTIDE SEQUENCE</scope>
    <source>
        <strain evidence="2">IBE-C5619</strain>
    </source>
</reference>
<dbReference type="PANTHER" id="PTHR46315">
    <property type="entry name" value="SPERMINE SYNTHASE"/>
    <property type="match status" value="1"/>
</dbReference>
<dbReference type="Proteomes" id="UP000700334">
    <property type="component" value="Unassembled WGS sequence"/>
</dbReference>
<organism evidence="2 3">
    <name type="scientific">Galemys pyrenaicus</name>
    <name type="common">Iberian desman</name>
    <name type="synonym">Pyrenean desman</name>
    <dbReference type="NCBI Taxonomy" id="202257"/>
    <lineage>
        <taxon>Eukaryota</taxon>
        <taxon>Metazoa</taxon>
        <taxon>Chordata</taxon>
        <taxon>Craniata</taxon>
        <taxon>Vertebrata</taxon>
        <taxon>Euteleostomi</taxon>
        <taxon>Mammalia</taxon>
        <taxon>Eutheria</taxon>
        <taxon>Laurasiatheria</taxon>
        <taxon>Eulipotyphla</taxon>
        <taxon>Talpidae</taxon>
        <taxon>Galemys</taxon>
    </lineage>
</organism>
<dbReference type="AlphaFoldDB" id="A0A8J5ZNW7"/>
<feature type="non-terminal residue" evidence="2">
    <location>
        <position position="133"/>
    </location>
</feature>
<comment type="caution">
    <text evidence="2">The sequence shown here is derived from an EMBL/GenBank/DDBJ whole genome shotgun (WGS) entry which is preliminary data.</text>
</comment>
<accession>A0A8J5ZNW7</accession>
<dbReference type="OrthoDB" id="5953636at2759"/>
<proteinExistence type="predicted"/>
<dbReference type="GO" id="GO:0006597">
    <property type="term" value="P:spermine biosynthetic process"/>
    <property type="evidence" value="ECO:0007669"/>
    <property type="project" value="InterPro"/>
</dbReference>
<keyword evidence="3" id="KW-1185">Reference proteome</keyword>
<dbReference type="PANTHER" id="PTHR46315:SF1">
    <property type="entry name" value="SPERMINE SYNTHASE"/>
    <property type="match status" value="1"/>
</dbReference>
<sequence length="133" mass="15200">YCGSDHHDRSTEQHTRLYLSWKLRNKNGSFANLRIYPHGFMSLDLLCYDGGTRTDISPELVTTCWSVTGKVMCDADWPYQNIKILHIEILLGKPFGNILILSGMLILAKNSFAHTWAIKGSDKDHLTGRKRTY</sequence>
<protein>
    <submittedName>
        <fullName evidence="2">Spermine synthase</fullName>
    </submittedName>
</protein>